<dbReference type="Gene3D" id="3.10.180.10">
    <property type="entry name" value="2,3-Dihydroxybiphenyl 1,2-Dioxygenase, domain 1"/>
    <property type="match status" value="1"/>
</dbReference>
<organism evidence="1 2">
    <name type="scientific">Actinomadura barringtoniae</name>
    <dbReference type="NCBI Taxonomy" id="1427535"/>
    <lineage>
        <taxon>Bacteria</taxon>
        <taxon>Bacillati</taxon>
        <taxon>Actinomycetota</taxon>
        <taxon>Actinomycetes</taxon>
        <taxon>Streptosporangiales</taxon>
        <taxon>Thermomonosporaceae</taxon>
        <taxon>Actinomadura</taxon>
    </lineage>
</organism>
<name>A0A939PHX8_9ACTN</name>
<evidence type="ECO:0000313" key="2">
    <source>
        <dbReference type="Proteomes" id="UP000669179"/>
    </source>
</evidence>
<reference evidence="1" key="1">
    <citation type="submission" date="2021-03" db="EMBL/GenBank/DDBJ databases">
        <authorList>
            <person name="Kanchanasin P."/>
            <person name="Saeng-In P."/>
            <person name="Phongsopitanun W."/>
            <person name="Yuki M."/>
            <person name="Kudo T."/>
            <person name="Ohkuma M."/>
            <person name="Tanasupawat S."/>
        </authorList>
    </citation>
    <scope>NUCLEOTIDE SEQUENCE</scope>
    <source>
        <strain evidence="1">GKU 128</strain>
    </source>
</reference>
<proteinExistence type="predicted"/>
<comment type="caution">
    <text evidence="1">The sequence shown here is derived from an EMBL/GenBank/DDBJ whole genome shotgun (WGS) entry which is preliminary data.</text>
</comment>
<sequence length="133" mass="14526">MRAVHERGVEAVLTEHRQRLQNVADSLSPLIETVDRYIVKGIPVKASRITQVTIVADGLQASIAFYRDAFDAAYNEDIGSCQLGTYPDDDFFLLTVANPARRPWPGGPAKFGLLVEDVDAADPGGNHVDLYQG</sequence>
<gene>
    <name evidence="1" type="ORF">J4573_35880</name>
</gene>
<protein>
    <submittedName>
        <fullName evidence="1">VOC family protein</fullName>
    </submittedName>
</protein>
<accession>A0A939PHX8</accession>
<dbReference type="SUPFAM" id="SSF54593">
    <property type="entry name" value="Glyoxalase/Bleomycin resistance protein/Dihydroxybiphenyl dioxygenase"/>
    <property type="match status" value="1"/>
</dbReference>
<dbReference type="Proteomes" id="UP000669179">
    <property type="component" value="Unassembled WGS sequence"/>
</dbReference>
<dbReference type="RefSeq" id="WP_208260531.1">
    <property type="nucleotide sequence ID" value="NZ_JAGEOJ010000016.1"/>
</dbReference>
<dbReference type="AlphaFoldDB" id="A0A939PHX8"/>
<evidence type="ECO:0000313" key="1">
    <source>
        <dbReference type="EMBL" id="MBO2452518.1"/>
    </source>
</evidence>
<keyword evidence="2" id="KW-1185">Reference proteome</keyword>
<dbReference type="EMBL" id="JAGEOJ010000016">
    <property type="protein sequence ID" value="MBO2452518.1"/>
    <property type="molecule type" value="Genomic_DNA"/>
</dbReference>
<dbReference type="CDD" id="cd06587">
    <property type="entry name" value="VOC"/>
    <property type="match status" value="1"/>
</dbReference>
<dbReference type="InterPro" id="IPR029068">
    <property type="entry name" value="Glyas_Bleomycin-R_OHBP_Dase"/>
</dbReference>